<evidence type="ECO:0000259" key="3">
    <source>
        <dbReference type="Pfam" id="PF00496"/>
    </source>
</evidence>
<dbReference type="InterPro" id="IPR039424">
    <property type="entry name" value="SBP_5"/>
</dbReference>
<dbReference type="HOGENOM" id="CLU_017028_7_0_4"/>
<comment type="similarity">
    <text evidence="1">Belongs to the bacterial solute-binding protein 5 family.</text>
</comment>
<keyword evidence="5" id="KW-1185">Reference proteome</keyword>
<evidence type="ECO:0000313" key="5">
    <source>
        <dbReference type="Proteomes" id="UP000013966"/>
    </source>
</evidence>
<protein>
    <submittedName>
        <fullName evidence="4">Putative ABC peptide transporter periplasmic ligand binding protein</fullName>
    </submittedName>
</protein>
<reference evidence="4 5" key="2">
    <citation type="journal article" date="2018" name="Int. J. Syst. Evol. Microbiol.">
        <title>Burkholderia insecticola sp. nov., a gut symbiotic bacterium of the bean bug Riptortus pedestris.</title>
        <authorList>
            <person name="Takeshita K."/>
            <person name="Tamaki H."/>
            <person name="Ohbayashi T."/>
            <person name="Meng X.-Y."/>
            <person name="Sone T."/>
            <person name="Mitani Y."/>
            <person name="Peeters C."/>
            <person name="Kikuchi Y."/>
            <person name="Vandamme P."/>
        </authorList>
    </citation>
    <scope>NUCLEOTIDE SEQUENCE [LARGE SCALE GENOMIC DNA]</scope>
    <source>
        <strain evidence="4">RPE64</strain>
    </source>
</reference>
<evidence type="ECO:0000313" key="4">
    <source>
        <dbReference type="EMBL" id="BAN21857.1"/>
    </source>
</evidence>
<reference evidence="4 5" key="1">
    <citation type="journal article" date="2013" name="Genome Announc.">
        <title>Complete Genome Sequence of Burkholderia sp. Strain RPE64, Bacterial Symbiont of the Bean Bug Riptortus pedestris.</title>
        <authorList>
            <person name="Shibata T.F."/>
            <person name="Maeda T."/>
            <person name="Nikoh N."/>
            <person name="Yamaguchi K."/>
            <person name="Oshima K."/>
            <person name="Hattori M."/>
            <person name="Nishiyama T."/>
            <person name="Hasebe M."/>
            <person name="Fukatsu T."/>
            <person name="Kikuchi Y."/>
            <person name="Shigenobu S."/>
        </authorList>
    </citation>
    <scope>NUCLEOTIDE SEQUENCE [LARGE SCALE GENOMIC DNA]</scope>
</reference>
<dbReference type="STRING" id="758793.BRPE64_ACDS01030"/>
<sequence>MPIESLSAANAFANLAAPGAPLAARHAIRRTTKNETSCDHKITGDLMRLKLFAAAAIFVVPALALSKPLTVCTESSPDGFDVVQFNSLVTTNASADVIFNTLVAYDEAAKKVAPSLADKWDVSSDGLSYTFHLRPNVQFQSTDYFKPTRPLTADDVVFTFDRMLSDSNPWHKIAGASGFPHAQSMGLVKLIKAVSKVDDQTVKFELNEPNATFVPILTMGFASIYSAEYADTLLKANRQTDLNSKPIGTGPFVLKSYTKDSIIRYDVNPSYWGAKPKIDRLIYAITPDAAVRAQKIKAGECQIALSPKPQDVLDAKKDKALKVSEAPAFMTAFVALNTQKKPLDNPKVRQALNMAFDRTTYMKTVFDNTGTPAVNPYPPNTWSYDKNIAAYKYSPADAKKLLADAGFPNGFDTTIWVRPNGSVLNPNPKAGAELLQADLAKIGVKAQVKIIEWGELIKEAKQGQHDMLFMGWAGDNGDPDNYLSPLFSCNAVKSGINFARFCDSQLDKLIADGKATPDVAKRTKSYVDAQKIIHDQALWIPLVYPTAAALTRANVSGYNVSPFGRLNLGSVSVQ</sequence>
<evidence type="ECO:0000256" key="2">
    <source>
        <dbReference type="ARBA" id="ARBA00022729"/>
    </source>
</evidence>
<dbReference type="Pfam" id="PF00496">
    <property type="entry name" value="SBP_bac_5"/>
    <property type="match status" value="1"/>
</dbReference>
<dbReference type="CDD" id="cd08493">
    <property type="entry name" value="PBP2_DppA_like"/>
    <property type="match status" value="1"/>
</dbReference>
<dbReference type="InterPro" id="IPR000914">
    <property type="entry name" value="SBP_5_dom"/>
</dbReference>
<gene>
    <name evidence="4" type="ORF">BRPE64_ACDS01030</name>
</gene>
<feature type="domain" description="Solute-binding protein family 5" evidence="3">
    <location>
        <begin position="111"/>
        <end position="491"/>
    </location>
</feature>
<proteinExistence type="inferred from homology"/>
<dbReference type="SUPFAM" id="SSF53850">
    <property type="entry name" value="Periplasmic binding protein-like II"/>
    <property type="match status" value="1"/>
</dbReference>
<organism evidence="4 5">
    <name type="scientific">Caballeronia insecticola</name>
    <dbReference type="NCBI Taxonomy" id="758793"/>
    <lineage>
        <taxon>Bacteria</taxon>
        <taxon>Pseudomonadati</taxon>
        <taxon>Pseudomonadota</taxon>
        <taxon>Betaproteobacteria</taxon>
        <taxon>Burkholderiales</taxon>
        <taxon>Burkholderiaceae</taxon>
        <taxon>Caballeronia</taxon>
    </lineage>
</organism>
<dbReference type="GO" id="GO:1904680">
    <property type="term" value="F:peptide transmembrane transporter activity"/>
    <property type="evidence" value="ECO:0007669"/>
    <property type="project" value="TreeGrafter"/>
</dbReference>
<dbReference type="GO" id="GO:0042938">
    <property type="term" value="P:dipeptide transport"/>
    <property type="evidence" value="ECO:0007669"/>
    <property type="project" value="TreeGrafter"/>
</dbReference>
<dbReference type="Gene3D" id="3.90.76.10">
    <property type="entry name" value="Dipeptide-binding Protein, Domain 1"/>
    <property type="match status" value="1"/>
</dbReference>
<dbReference type="AlphaFoldDB" id="R4WVD4"/>
<dbReference type="GO" id="GO:0030288">
    <property type="term" value="C:outer membrane-bounded periplasmic space"/>
    <property type="evidence" value="ECO:0007669"/>
    <property type="project" value="TreeGrafter"/>
</dbReference>
<accession>R4WVD4</accession>
<dbReference type="EMBL" id="AP013058">
    <property type="protein sequence ID" value="BAN21857.1"/>
    <property type="molecule type" value="Genomic_DNA"/>
</dbReference>
<dbReference type="Gene3D" id="3.10.105.10">
    <property type="entry name" value="Dipeptide-binding Protein, Domain 3"/>
    <property type="match status" value="1"/>
</dbReference>
<dbReference type="Proteomes" id="UP000013966">
    <property type="component" value="Chromosome 1"/>
</dbReference>
<dbReference type="PANTHER" id="PTHR30290">
    <property type="entry name" value="PERIPLASMIC BINDING COMPONENT OF ABC TRANSPORTER"/>
    <property type="match status" value="1"/>
</dbReference>
<evidence type="ECO:0000256" key="1">
    <source>
        <dbReference type="ARBA" id="ARBA00005695"/>
    </source>
</evidence>
<dbReference type="GO" id="GO:0043190">
    <property type="term" value="C:ATP-binding cassette (ABC) transporter complex"/>
    <property type="evidence" value="ECO:0007669"/>
    <property type="project" value="InterPro"/>
</dbReference>
<dbReference type="Gene3D" id="3.40.190.10">
    <property type="entry name" value="Periplasmic binding protein-like II"/>
    <property type="match status" value="1"/>
</dbReference>
<name>R4WVD4_9BURK</name>
<dbReference type="PANTHER" id="PTHR30290:SF38">
    <property type="entry name" value="D,D-DIPEPTIDE-BINDING PERIPLASMIC PROTEIN DDPA-RELATED"/>
    <property type="match status" value="1"/>
</dbReference>
<dbReference type="PIRSF" id="PIRSF002741">
    <property type="entry name" value="MppA"/>
    <property type="match status" value="1"/>
</dbReference>
<dbReference type="InterPro" id="IPR030678">
    <property type="entry name" value="Peptide/Ni-bd"/>
</dbReference>
<dbReference type="KEGG" id="buo:BRPE64_ACDS01030"/>
<dbReference type="FunFam" id="3.40.190.10:FF:000036">
    <property type="entry name" value="Dipeptide ABC transporter, substrate-binding protein"/>
    <property type="match status" value="1"/>
</dbReference>
<dbReference type="PATRIC" id="fig|758793.3.peg.105"/>
<keyword evidence="2" id="KW-0732">Signal</keyword>